<proteinExistence type="predicted"/>
<reference evidence="1" key="1">
    <citation type="submission" date="2023-04" db="EMBL/GenBank/DDBJ databases">
        <title>Candida boidinii NBRC 1967.</title>
        <authorList>
            <person name="Ichikawa N."/>
            <person name="Sato H."/>
            <person name="Tonouchi N."/>
        </authorList>
    </citation>
    <scope>NUCLEOTIDE SEQUENCE</scope>
    <source>
        <strain evidence="1">NBRC 1967</strain>
    </source>
</reference>
<protein>
    <submittedName>
        <fullName evidence="1">Unnamed protein product</fullName>
    </submittedName>
</protein>
<sequence>MFRQLVSKQIRANGKRFSSTLDGPAFKPADAAKAQAFKEHAAALDAHSAKTAGLWKKISLVVALPIIGITAVNTWFVEAEHAEHRAHTKHLSDEEWPTQYPYQNIRRVNFFWGDGDKTLFWNPDCNRHVKDY</sequence>
<gene>
    <name evidence="1" type="ORF">Cboi01_000198800</name>
</gene>
<evidence type="ECO:0000313" key="2">
    <source>
        <dbReference type="Proteomes" id="UP001165101"/>
    </source>
</evidence>
<dbReference type="EMBL" id="BSXV01000819">
    <property type="protein sequence ID" value="GME90754.1"/>
    <property type="molecule type" value="Genomic_DNA"/>
</dbReference>
<name>A0ACB5TNF0_CANBO</name>
<comment type="caution">
    <text evidence="1">The sequence shown here is derived from an EMBL/GenBank/DDBJ whole genome shotgun (WGS) entry which is preliminary data.</text>
</comment>
<accession>A0ACB5TNF0</accession>
<keyword evidence="2" id="KW-1185">Reference proteome</keyword>
<evidence type="ECO:0000313" key="1">
    <source>
        <dbReference type="EMBL" id="GME90754.1"/>
    </source>
</evidence>
<dbReference type="Proteomes" id="UP001165101">
    <property type="component" value="Unassembled WGS sequence"/>
</dbReference>
<organism evidence="1 2">
    <name type="scientific">Candida boidinii</name>
    <name type="common">Yeast</name>
    <dbReference type="NCBI Taxonomy" id="5477"/>
    <lineage>
        <taxon>Eukaryota</taxon>
        <taxon>Fungi</taxon>
        <taxon>Dikarya</taxon>
        <taxon>Ascomycota</taxon>
        <taxon>Saccharomycotina</taxon>
        <taxon>Pichiomycetes</taxon>
        <taxon>Pichiales</taxon>
        <taxon>Pichiaceae</taxon>
        <taxon>Ogataea</taxon>
        <taxon>Ogataea/Candida clade</taxon>
    </lineage>
</organism>